<feature type="signal peptide" evidence="1">
    <location>
        <begin position="1"/>
        <end position="30"/>
    </location>
</feature>
<dbReference type="Proteomes" id="UP000260780">
    <property type="component" value="Unassembled WGS sequence"/>
</dbReference>
<organism evidence="2 3">
    <name type="scientific">Phocaeicola plebeius</name>
    <dbReference type="NCBI Taxonomy" id="310297"/>
    <lineage>
        <taxon>Bacteria</taxon>
        <taxon>Pseudomonadati</taxon>
        <taxon>Bacteroidota</taxon>
        <taxon>Bacteroidia</taxon>
        <taxon>Bacteroidales</taxon>
        <taxon>Bacteroidaceae</taxon>
        <taxon>Phocaeicola</taxon>
    </lineage>
</organism>
<keyword evidence="1" id="KW-0732">Signal</keyword>
<evidence type="ECO:0000313" key="2">
    <source>
        <dbReference type="EMBL" id="RGM33346.1"/>
    </source>
</evidence>
<evidence type="ECO:0000256" key="1">
    <source>
        <dbReference type="SAM" id="SignalP"/>
    </source>
</evidence>
<proteinExistence type="predicted"/>
<evidence type="ECO:0000313" key="3">
    <source>
        <dbReference type="Proteomes" id="UP000260780"/>
    </source>
</evidence>
<accession>A0A3E4VTQ7</accession>
<dbReference type="AlphaFoldDB" id="A0A3E4VTQ7"/>
<feature type="chain" id="PRO_5017609893" evidence="1">
    <location>
        <begin position="31"/>
        <end position="167"/>
    </location>
</feature>
<comment type="caution">
    <text evidence="2">The sequence shown here is derived from an EMBL/GenBank/DDBJ whole genome shotgun (WGS) entry which is preliminary data.</text>
</comment>
<dbReference type="RefSeq" id="WP_117711367.1">
    <property type="nucleotide sequence ID" value="NZ_QSTF01000102.1"/>
</dbReference>
<name>A0A3E4VTQ7_9BACT</name>
<sequence>MNSINLSKMLMKRFIFLICVTLLHLNTISAQQQKEIARFYVTHASHNGNDITEWAVNRKVFTVFYTINDEPYMANVSDVDDDQSWGKVWGFKNETREETAKDYKVDIFYFNWNYSNSYDSKKGTCKVQFLKIYKPQGIVSKLKLITEALDVTEYIGYMEGSIDFSNY</sequence>
<reference evidence="2 3" key="1">
    <citation type="submission" date="2018-08" db="EMBL/GenBank/DDBJ databases">
        <title>A genome reference for cultivated species of the human gut microbiota.</title>
        <authorList>
            <person name="Zou Y."/>
            <person name="Xue W."/>
            <person name="Luo G."/>
        </authorList>
    </citation>
    <scope>NUCLEOTIDE SEQUENCE [LARGE SCALE GENOMIC DNA]</scope>
    <source>
        <strain evidence="2 3">OM08-14</strain>
    </source>
</reference>
<dbReference type="EMBL" id="QSTF01000102">
    <property type="protein sequence ID" value="RGM33346.1"/>
    <property type="molecule type" value="Genomic_DNA"/>
</dbReference>
<protein>
    <submittedName>
        <fullName evidence="2">Uncharacterized protein</fullName>
    </submittedName>
</protein>
<gene>
    <name evidence="2" type="ORF">DXC17_18140</name>
</gene>